<protein>
    <submittedName>
        <fullName evidence="2">Integral membrane protein</fullName>
    </submittedName>
</protein>
<evidence type="ECO:0000313" key="2">
    <source>
        <dbReference type="EMBL" id="KRM11453.1"/>
    </source>
</evidence>
<accession>A0A0R1W1H5</accession>
<proteinExistence type="predicted"/>
<evidence type="ECO:0000313" key="3">
    <source>
        <dbReference type="Proteomes" id="UP000051966"/>
    </source>
</evidence>
<reference evidence="2 3" key="1">
    <citation type="journal article" date="2015" name="Genome Announc.">
        <title>Expanding the biotechnology potential of lactobacilli through comparative genomics of 213 strains and associated genera.</title>
        <authorList>
            <person name="Sun Z."/>
            <person name="Harris H.M."/>
            <person name="McCann A."/>
            <person name="Guo C."/>
            <person name="Argimon S."/>
            <person name="Zhang W."/>
            <person name="Yang X."/>
            <person name="Jeffery I.B."/>
            <person name="Cooney J.C."/>
            <person name="Kagawa T.F."/>
            <person name="Liu W."/>
            <person name="Song Y."/>
            <person name="Salvetti E."/>
            <person name="Wrobel A."/>
            <person name="Rasinkangas P."/>
            <person name="Parkhill J."/>
            <person name="Rea M.C."/>
            <person name="O'Sullivan O."/>
            <person name="Ritari J."/>
            <person name="Douillard F.P."/>
            <person name="Paul Ross R."/>
            <person name="Yang R."/>
            <person name="Briner A.E."/>
            <person name="Felis G.E."/>
            <person name="de Vos W.M."/>
            <person name="Barrangou R."/>
            <person name="Klaenhammer T.R."/>
            <person name="Caufield P.W."/>
            <person name="Cui Y."/>
            <person name="Zhang H."/>
            <person name="O'Toole P.W."/>
        </authorList>
    </citation>
    <scope>NUCLEOTIDE SEQUENCE [LARGE SCALE GENOMIC DNA]</scope>
    <source>
        <strain evidence="2 3">DSM 18382</strain>
    </source>
</reference>
<dbReference type="InterPro" id="IPR010380">
    <property type="entry name" value="DUF975"/>
</dbReference>
<evidence type="ECO:0000256" key="1">
    <source>
        <dbReference type="SAM" id="Phobius"/>
    </source>
</evidence>
<feature type="transmembrane region" description="Helical" evidence="1">
    <location>
        <begin position="185"/>
        <end position="206"/>
    </location>
</feature>
<dbReference type="PANTHER" id="PTHR40076:SF1">
    <property type="entry name" value="MEMBRANE PROTEIN"/>
    <property type="match status" value="1"/>
</dbReference>
<name>A0A0R1W1H5_9LACO</name>
<keyword evidence="1" id="KW-0812">Transmembrane</keyword>
<dbReference type="PANTHER" id="PTHR40076">
    <property type="entry name" value="MEMBRANE PROTEIN-RELATED"/>
    <property type="match status" value="1"/>
</dbReference>
<organism evidence="2 3">
    <name type="scientific">Lentilactobacillus farraginis DSM 18382 = JCM 14108</name>
    <dbReference type="NCBI Taxonomy" id="1423743"/>
    <lineage>
        <taxon>Bacteria</taxon>
        <taxon>Bacillati</taxon>
        <taxon>Bacillota</taxon>
        <taxon>Bacilli</taxon>
        <taxon>Lactobacillales</taxon>
        <taxon>Lactobacillaceae</taxon>
        <taxon>Lentilactobacillus</taxon>
    </lineage>
</organism>
<keyword evidence="1" id="KW-0472">Membrane</keyword>
<keyword evidence="3" id="KW-1185">Reference proteome</keyword>
<feature type="transmembrane region" description="Helical" evidence="1">
    <location>
        <begin position="115"/>
        <end position="139"/>
    </location>
</feature>
<dbReference type="PATRIC" id="fig|1423743.5.peg.1358"/>
<dbReference type="AlphaFoldDB" id="A0A0R1W1H5"/>
<dbReference type="EMBL" id="AZFY01000022">
    <property type="protein sequence ID" value="KRM11453.1"/>
    <property type="molecule type" value="Genomic_DNA"/>
</dbReference>
<feature type="transmembrane region" description="Helical" evidence="1">
    <location>
        <begin position="63"/>
        <end position="85"/>
    </location>
</feature>
<dbReference type="Proteomes" id="UP000051966">
    <property type="component" value="Unassembled WGS sequence"/>
</dbReference>
<sequence>MREMLNSHFPFFLLLFLPVLILEFGMIAAQYSSGVGLNSIWSFNNYLGSNSYSTVASTVNIKLAVGLFGFVFLISLISGLLMTGIQFVGIDLLRNETTFEQPVTKSFTIFNNGEYFIGTLMISIITGILTFLWSFLLIIPGIIKGYAYSQAIFIYRDALDKGEKIGYFEAIDRSRQLMNGHKVDLFVLGLSYIGWFLLSSLTLNLLDLWVIPYYNLAIANFYVKIHDDQGEAFATIFSDPNKSEKSDDSSPHDSK</sequence>
<dbReference type="Pfam" id="PF06161">
    <property type="entry name" value="DUF975"/>
    <property type="match status" value="1"/>
</dbReference>
<comment type="caution">
    <text evidence="2">The sequence shown here is derived from an EMBL/GenBank/DDBJ whole genome shotgun (WGS) entry which is preliminary data.</text>
</comment>
<keyword evidence="1" id="KW-1133">Transmembrane helix</keyword>
<gene>
    <name evidence="2" type="ORF">FD41_GL001305</name>
</gene>